<accession>A0A409W5N2</accession>
<comment type="caution">
    <text evidence="2">The sequence shown here is derived from an EMBL/GenBank/DDBJ whole genome shotgun (WGS) entry which is preliminary data.</text>
</comment>
<evidence type="ECO:0000256" key="1">
    <source>
        <dbReference type="SAM" id="MobiDB-lite"/>
    </source>
</evidence>
<evidence type="ECO:0000313" key="2">
    <source>
        <dbReference type="EMBL" id="PPQ73816.1"/>
    </source>
</evidence>
<name>A0A409W5N2_9AGAR</name>
<organism evidence="2 3">
    <name type="scientific">Gymnopilus dilepis</name>
    <dbReference type="NCBI Taxonomy" id="231916"/>
    <lineage>
        <taxon>Eukaryota</taxon>
        <taxon>Fungi</taxon>
        <taxon>Dikarya</taxon>
        <taxon>Basidiomycota</taxon>
        <taxon>Agaricomycotina</taxon>
        <taxon>Agaricomycetes</taxon>
        <taxon>Agaricomycetidae</taxon>
        <taxon>Agaricales</taxon>
        <taxon>Agaricineae</taxon>
        <taxon>Hymenogastraceae</taxon>
        <taxon>Gymnopilus</taxon>
    </lineage>
</organism>
<keyword evidence="3" id="KW-1185">Reference proteome</keyword>
<dbReference type="EMBL" id="NHYE01005382">
    <property type="protein sequence ID" value="PPQ73816.1"/>
    <property type="molecule type" value="Genomic_DNA"/>
</dbReference>
<sequence>MYSIAWLEGFYPNTPSDRETQYTAAMEGMQQFYNERENWHGTPEGGLPDPDLICYPSELCSNENISAPNSTSPRDDALVLDAPDEANDLLHQIESFTGPPVCTTIAARTWEPFICTNPGRTTFQPTLNAGDTRAAPKFVDMKGTSIDFGFPLSKIVRGWAGIGGENGGIRRGRSRRGRGESGG</sequence>
<feature type="region of interest" description="Disordered" evidence="1">
    <location>
        <begin position="163"/>
        <end position="183"/>
    </location>
</feature>
<evidence type="ECO:0000313" key="3">
    <source>
        <dbReference type="Proteomes" id="UP000284706"/>
    </source>
</evidence>
<dbReference type="InParanoid" id="A0A409W5N2"/>
<dbReference type="AlphaFoldDB" id="A0A409W5N2"/>
<proteinExistence type="predicted"/>
<reference evidence="2 3" key="1">
    <citation type="journal article" date="2018" name="Evol. Lett.">
        <title>Horizontal gene cluster transfer increased hallucinogenic mushroom diversity.</title>
        <authorList>
            <person name="Reynolds H.T."/>
            <person name="Vijayakumar V."/>
            <person name="Gluck-Thaler E."/>
            <person name="Korotkin H.B."/>
            <person name="Matheny P.B."/>
            <person name="Slot J.C."/>
        </authorList>
    </citation>
    <scope>NUCLEOTIDE SEQUENCE [LARGE SCALE GENOMIC DNA]</scope>
    <source>
        <strain evidence="2 3">SRW20</strain>
    </source>
</reference>
<gene>
    <name evidence="2" type="ORF">CVT26_012157</name>
</gene>
<dbReference type="Proteomes" id="UP000284706">
    <property type="component" value="Unassembled WGS sequence"/>
</dbReference>
<protein>
    <submittedName>
        <fullName evidence="2">Uncharacterized protein</fullName>
    </submittedName>
</protein>